<dbReference type="EMBL" id="PZZZ01000007">
    <property type="protein sequence ID" value="PTM92771.1"/>
    <property type="molecule type" value="Genomic_DNA"/>
</dbReference>
<dbReference type="RefSeq" id="WP_108004136.1">
    <property type="nucleotide sequence ID" value="NZ_JBHEEX010000010.1"/>
</dbReference>
<accession>A0A2T5B1C0</accession>
<dbReference type="InterPro" id="IPR027417">
    <property type="entry name" value="P-loop_NTPase"/>
</dbReference>
<organism evidence="1 2">
    <name type="scientific">Mycoplana dimorpha</name>
    <dbReference type="NCBI Taxonomy" id="28320"/>
    <lineage>
        <taxon>Bacteria</taxon>
        <taxon>Pseudomonadati</taxon>
        <taxon>Pseudomonadota</taxon>
        <taxon>Alphaproteobacteria</taxon>
        <taxon>Hyphomicrobiales</taxon>
        <taxon>Rhizobiaceae</taxon>
        <taxon>Mycoplana</taxon>
    </lineage>
</organism>
<dbReference type="Gene3D" id="3.40.50.300">
    <property type="entry name" value="P-loop containing nucleotide triphosphate hydrolases"/>
    <property type="match status" value="1"/>
</dbReference>
<dbReference type="AlphaFoldDB" id="A0A2T5B1C0"/>
<name>A0A2T5B1C0_MYCDI</name>
<protein>
    <recommendedName>
        <fullName evidence="3">Sulfotransferase family protein</fullName>
    </recommendedName>
</protein>
<keyword evidence="2" id="KW-1185">Reference proteome</keyword>
<evidence type="ECO:0008006" key="3">
    <source>
        <dbReference type="Google" id="ProtNLM"/>
    </source>
</evidence>
<evidence type="ECO:0000313" key="1">
    <source>
        <dbReference type="EMBL" id="PTM92771.1"/>
    </source>
</evidence>
<dbReference type="Proteomes" id="UP000241247">
    <property type="component" value="Unassembled WGS sequence"/>
</dbReference>
<sequence>MTLKTAPRTVHFLHIGKNAGTQISAVSAHVMEQKPDLEIVKHSHQIRLVELPKTAEYFFSIRDPISRFVSGFYSRKRKGRPRLNVEWSSGERIAFTEFEHAVELAEALWSPGARGDLAFQAMRAISHTAAMQADWFYRQGFFLKTRPPVWIVRQDALEADLRRLFLILGYEGVLPIRAEAAHSNDYSAVPPLSDLARQNLRLWFAQDLAFVDLCHRWIAAQSA</sequence>
<proteinExistence type="predicted"/>
<reference evidence="1 2" key="1">
    <citation type="submission" date="2018-04" db="EMBL/GenBank/DDBJ databases">
        <title>Genomic Encyclopedia of Type Strains, Phase IV (KMG-IV): sequencing the most valuable type-strain genomes for metagenomic binning, comparative biology and taxonomic classification.</title>
        <authorList>
            <person name="Goeker M."/>
        </authorList>
    </citation>
    <scope>NUCLEOTIDE SEQUENCE [LARGE SCALE GENOMIC DNA]</scope>
    <source>
        <strain evidence="1 2">DSM 7138</strain>
    </source>
</reference>
<comment type="caution">
    <text evidence="1">The sequence shown here is derived from an EMBL/GenBank/DDBJ whole genome shotgun (WGS) entry which is preliminary data.</text>
</comment>
<dbReference type="OrthoDB" id="7062404at2"/>
<evidence type="ECO:0000313" key="2">
    <source>
        <dbReference type="Proteomes" id="UP000241247"/>
    </source>
</evidence>
<gene>
    <name evidence="1" type="ORF">C7449_107185</name>
</gene>